<keyword evidence="3" id="KW-0862">Zinc</keyword>
<accession>A0A1E5C3H3</accession>
<dbReference type="PROSITE" id="PS51891">
    <property type="entry name" value="CENP_V_GFA"/>
    <property type="match status" value="1"/>
</dbReference>
<evidence type="ECO:0000313" key="6">
    <source>
        <dbReference type="EMBL" id="OEE60078.1"/>
    </source>
</evidence>
<dbReference type="GO" id="GO:0046872">
    <property type="term" value="F:metal ion binding"/>
    <property type="evidence" value="ECO:0007669"/>
    <property type="project" value="UniProtKB-KW"/>
</dbReference>
<reference evidence="6 7" key="1">
    <citation type="journal article" date="2012" name="Science">
        <title>Ecological populations of bacteria act as socially cohesive units of antibiotic production and resistance.</title>
        <authorList>
            <person name="Cordero O.X."/>
            <person name="Wildschutte H."/>
            <person name="Kirkup B."/>
            <person name="Proehl S."/>
            <person name="Ngo L."/>
            <person name="Hussain F."/>
            <person name="Le Roux F."/>
            <person name="Mincer T."/>
            <person name="Polz M.F."/>
        </authorList>
    </citation>
    <scope>NUCLEOTIDE SEQUENCE [LARGE SCALE GENOMIC DNA]</scope>
    <source>
        <strain evidence="6 7">FF-454</strain>
    </source>
</reference>
<gene>
    <name evidence="6" type="ORF">A1OK_12255</name>
</gene>
<protein>
    <submittedName>
        <fullName evidence="6">Aldehyde-activating protein</fullName>
    </submittedName>
</protein>
<evidence type="ECO:0000256" key="4">
    <source>
        <dbReference type="ARBA" id="ARBA00023239"/>
    </source>
</evidence>
<dbReference type="RefSeq" id="WP_016962429.1">
    <property type="nucleotide sequence ID" value="NZ_AJWN02000070.1"/>
</dbReference>
<name>A0A1E5C3H3_9GAMM</name>
<dbReference type="PANTHER" id="PTHR33337:SF40">
    <property type="entry name" value="CENP-V_GFA DOMAIN-CONTAINING PROTEIN-RELATED"/>
    <property type="match status" value="1"/>
</dbReference>
<keyword evidence="7" id="KW-1185">Reference proteome</keyword>
<sequence length="132" mass="14945">MKGSCLCGAVQYEVEALSSPIMHCSCNTCRKAHAAAFNTCAAVKPEDFRWLTGEEKLSQFESSPGKLRKFCSVCGSQLISTKEGMPFHVLRVACLDDDPQQTPALRIWKSHEVSWMNYEHDMPQYEEWQPGR</sequence>
<feature type="domain" description="CENP-V/GFA" evidence="5">
    <location>
        <begin position="1"/>
        <end position="119"/>
    </location>
</feature>
<dbReference type="Pfam" id="PF04828">
    <property type="entry name" value="GFA"/>
    <property type="match status" value="1"/>
</dbReference>
<keyword evidence="4" id="KW-0456">Lyase</keyword>
<dbReference type="EMBL" id="AJWN02000070">
    <property type="protein sequence ID" value="OEE60078.1"/>
    <property type="molecule type" value="Genomic_DNA"/>
</dbReference>
<evidence type="ECO:0000256" key="2">
    <source>
        <dbReference type="ARBA" id="ARBA00022723"/>
    </source>
</evidence>
<dbReference type="Gene3D" id="3.90.1590.10">
    <property type="entry name" value="glutathione-dependent formaldehyde- activating enzyme (gfa)"/>
    <property type="match status" value="1"/>
</dbReference>
<keyword evidence="2" id="KW-0479">Metal-binding</keyword>
<evidence type="ECO:0000313" key="7">
    <source>
        <dbReference type="Proteomes" id="UP000095039"/>
    </source>
</evidence>
<dbReference type="AlphaFoldDB" id="A0A1E5C3H3"/>
<dbReference type="GO" id="GO:0016846">
    <property type="term" value="F:carbon-sulfur lyase activity"/>
    <property type="evidence" value="ECO:0007669"/>
    <property type="project" value="InterPro"/>
</dbReference>
<dbReference type="PANTHER" id="PTHR33337">
    <property type="entry name" value="GFA DOMAIN-CONTAINING PROTEIN"/>
    <property type="match status" value="1"/>
</dbReference>
<evidence type="ECO:0000256" key="3">
    <source>
        <dbReference type="ARBA" id="ARBA00022833"/>
    </source>
</evidence>
<comment type="similarity">
    <text evidence="1">Belongs to the Gfa family.</text>
</comment>
<proteinExistence type="inferred from homology"/>
<dbReference type="Proteomes" id="UP000095039">
    <property type="component" value="Unassembled WGS sequence"/>
</dbReference>
<organism evidence="6 7">
    <name type="scientific">Enterovibrio norvegicus FF-454</name>
    <dbReference type="NCBI Taxonomy" id="1185651"/>
    <lineage>
        <taxon>Bacteria</taxon>
        <taxon>Pseudomonadati</taxon>
        <taxon>Pseudomonadota</taxon>
        <taxon>Gammaproteobacteria</taxon>
        <taxon>Vibrionales</taxon>
        <taxon>Vibrionaceae</taxon>
        <taxon>Enterovibrio</taxon>
    </lineage>
</organism>
<comment type="caution">
    <text evidence="6">The sequence shown here is derived from an EMBL/GenBank/DDBJ whole genome shotgun (WGS) entry which is preliminary data.</text>
</comment>
<dbReference type="SUPFAM" id="SSF51316">
    <property type="entry name" value="Mss4-like"/>
    <property type="match status" value="1"/>
</dbReference>
<evidence type="ECO:0000259" key="5">
    <source>
        <dbReference type="PROSITE" id="PS51891"/>
    </source>
</evidence>
<dbReference type="InterPro" id="IPR011057">
    <property type="entry name" value="Mss4-like_sf"/>
</dbReference>
<dbReference type="InterPro" id="IPR006913">
    <property type="entry name" value="CENP-V/GFA"/>
</dbReference>
<evidence type="ECO:0000256" key="1">
    <source>
        <dbReference type="ARBA" id="ARBA00005495"/>
    </source>
</evidence>